<sequence>MINDPCPTMVQDIDKDFLQTHELLEEQWSCYWAIKRDKTDEVSIRKCLEQLLIYLQNRQQ</sequence>
<feature type="non-terminal residue" evidence="1">
    <location>
        <position position="60"/>
    </location>
</feature>
<proteinExistence type="predicted"/>
<protein>
    <submittedName>
        <fullName evidence="1">Uncharacterized protein</fullName>
    </submittedName>
</protein>
<evidence type="ECO:0000313" key="1">
    <source>
        <dbReference type="EMBL" id="CAF1408803.1"/>
    </source>
</evidence>
<organism evidence="1 2">
    <name type="scientific">Adineta steineri</name>
    <dbReference type="NCBI Taxonomy" id="433720"/>
    <lineage>
        <taxon>Eukaryota</taxon>
        <taxon>Metazoa</taxon>
        <taxon>Spiralia</taxon>
        <taxon>Gnathifera</taxon>
        <taxon>Rotifera</taxon>
        <taxon>Eurotatoria</taxon>
        <taxon>Bdelloidea</taxon>
        <taxon>Adinetida</taxon>
        <taxon>Adinetidae</taxon>
        <taxon>Adineta</taxon>
    </lineage>
</organism>
<name>A0A815LE58_9BILA</name>
<comment type="caution">
    <text evidence="1">The sequence shown here is derived from an EMBL/GenBank/DDBJ whole genome shotgun (WGS) entry which is preliminary data.</text>
</comment>
<gene>
    <name evidence="1" type="ORF">IZO911_LOCUS39950</name>
</gene>
<accession>A0A815LE58</accession>
<evidence type="ECO:0000313" key="2">
    <source>
        <dbReference type="Proteomes" id="UP000663860"/>
    </source>
</evidence>
<reference evidence="1" key="1">
    <citation type="submission" date="2021-02" db="EMBL/GenBank/DDBJ databases">
        <authorList>
            <person name="Nowell W R."/>
        </authorList>
    </citation>
    <scope>NUCLEOTIDE SEQUENCE</scope>
</reference>
<dbReference type="EMBL" id="CAJNOE010001285">
    <property type="protein sequence ID" value="CAF1408803.1"/>
    <property type="molecule type" value="Genomic_DNA"/>
</dbReference>
<dbReference type="Proteomes" id="UP000663860">
    <property type="component" value="Unassembled WGS sequence"/>
</dbReference>
<dbReference type="AlphaFoldDB" id="A0A815LE58"/>